<dbReference type="EMBL" id="JAVRJZ010000016">
    <property type="protein sequence ID" value="KAK2710507.1"/>
    <property type="molecule type" value="Genomic_DNA"/>
</dbReference>
<evidence type="ECO:0000256" key="3">
    <source>
        <dbReference type="ARBA" id="ARBA00023002"/>
    </source>
</evidence>
<name>A0AA88HSM4_ARTSF</name>
<gene>
    <name evidence="4" type="ORF">QYM36_011887</name>
</gene>
<protein>
    <submittedName>
        <fullName evidence="4">Uncharacterized protein</fullName>
    </submittedName>
</protein>
<proteinExistence type="predicted"/>
<evidence type="ECO:0000313" key="4">
    <source>
        <dbReference type="EMBL" id="KAK2710507.1"/>
    </source>
</evidence>
<comment type="subcellular location">
    <subcellularLocation>
        <location evidence="1">Cytoplasm</location>
    </subcellularLocation>
</comment>
<dbReference type="GO" id="GO:0001516">
    <property type="term" value="P:prostaglandin biosynthetic process"/>
    <property type="evidence" value="ECO:0007669"/>
    <property type="project" value="TreeGrafter"/>
</dbReference>
<sequence length="143" mass="15427">MAKSAVSAMIDIGKVAKNLIKKHPTGEAANVRLAAVGLEDLGIEEFANGKFFSGDELYVVSDKKTYADLGFQKFGYLSMITALFAKVARDAMSKTRALGISGDMKGDGFQNGGVLIVEKGGKLLYYYKQDNPADHVANEKILE</sequence>
<keyword evidence="3" id="KW-0560">Oxidoreductase</keyword>
<dbReference type="PANTHER" id="PTHR28630:SF29">
    <property type="entry name" value="PROSTAMIDE_PROSTAGLANDIN F SYNTHASE"/>
    <property type="match status" value="1"/>
</dbReference>
<reference evidence="4" key="1">
    <citation type="submission" date="2023-07" db="EMBL/GenBank/DDBJ databases">
        <title>Chromosome-level genome assembly of Artemia franciscana.</title>
        <authorList>
            <person name="Jo E."/>
        </authorList>
    </citation>
    <scope>NUCLEOTIDE SEQUENCE</scope>
    <source>
        <tissue evidence="4">Whole body</tissue>
    </source>
</reference>
<dbReference type="GO" id="GO:0005737">
    <property type="term" value="C:cytoplasm"/>
    <property type="evidence" value="ECO:0007669"/>
    <property type="project" value="UniProtKB-SubCell"/>
</dbReference>
<dbReference type="PANTHER" id="PTHR28630">
    <property type="match status" value="1"/>
</dbReference>
<dbReference type="GO" id="GO:0047017">
    <property type="term" value="F:prostaglandin F synthase activity"/>
    <property type="evidence" value="ECO:0007669"/>
    <property type="project" value="TreeGrafter"/>
</dbReference>
<evidence type="ECO:0000256" key="1">
    <source>
        <dbReference type="ARBA" id="ARBA00004496"/>
    </source>
</evidence>
<dbReference type="Pfam" id="PF13911">
    <property type="entry name" value="AhpC-TSA_2"/>
    <property type="match status" value="1"/>
</dbReference>
<evidence type="ECO:0000256" key="2">
    <source>
        <dbReference type="ARBA" id="ARBA00022490"/>
    </source>
</evidence>
<accession>A0AA88HSM4</accession>
<evidence type="ECO:0000313" key="5">
    <source>
        <dbReference type="Proteomes" id="UP001187531"/>
    </source>
</evidence>
<dbReference type="InterPro" id="IPR032801">
    <property type="entry name" value="PXL2A/B/C"/>
</dbReference>
<organism evidence="4 5">
    <name type="scientific">Artemia franciscana</name>
    <name type="common">Brine shrimp</name>
    <name type="synonym">Artemia sanfranciscana</name>
    <dbReference type="NCBI Taxonomy" id="6661"/>
    <lineage>
        <taxon>Eukaryota</taxon>
        <taxon>Metazoa</taxon>
        <taxon>Ecdysozoa</taxon>
        <taxon>Arthropoda</taxon>
        <taxon>Crustacea</taxon>
        <taxon>Branchiopoda</taxon>
        <taxon>Anostraca</taxon>
        <taxon>Artemiidae</taxon>
        <taxon>Artemia</taxon>
    </lineage>
</organism>
<keyword evidence="2" id="KW-0963">Cytoplasm</keyword>
<comment type="caution">
    <text evidence="4">The sequence shown here is derived from an EMBL/GenBank/DDBJ whole genome shotgun (WGS) entry which is preliminary data.</text>
</comment>
<feature type="non-terminal residue" evidence="4">
    <location>
        <position position="143"/>
    </location>
</feature>
<dbReference type="AlphaFoldDB" id="A0AA88HSM4"/>
<dbReference type="Proteomes" id="UP001187531">
    <property type="component" value="Unassembled WGS sequence"/>
</dbReference>
<keyword evidence="5" id="KW-1185">Reference proteome</keyword>